<dbReference type="PATRIC" id="fig|717961.3.peg.1429"/>
<feature type="domain" description="DUF3991" evidence="2">
    <location>
        <begin position="127"/>
        <end position="201"/>
    </location>
</feature>
<dbReference type="InterPro" id="IPR025054">
    <property type="entry name" value="DUF3991"/>
</dbReference>
<dbReference type="EMBL" id="FP929059">
    <property type="protein sequence ID" value="CBL34330.1"/>
    <property type="molecule type" value="Genomic_DNA"/>
</dbReference>
<organism evidence="3 4">
    <name type="scientific">[Eubacterium] siraeum V10Sc8a</name>
    <dbReference type="NCBI Taxonomy" id="717961"/>
    <lineage>
        <taxon>Bacteria</taxon>
        <taxon>Bacillati</taxon>
        <taxon>Bacillota</taxon>
        <taxon>Clostridia</taxon>
        <taxon>Eubacteriales</taxon>
        <taxon>Oscillospiraceae</taxon>
        <taxon>Oscillospiraceae incertae sedis</taxon>
    </lineage>
</organism>
<protein>
    <recommendedName>
        <fullName evidence="2">DUF3991 domain-containing protein</fullName>
    </recommendedName>
</protein>
<accession>D4MKP7</accession>
<evidence type="ECO:0000256" key="1">
    <source>
        <dbReference type="SAM" id="MobiDB-lite"/>
    </source>
</evidence>
<dbReference type="SUPFAM" id="SSF57783">
    <property type="entry name" value="Zinc beta-ribbon"/>
    <property type="match status" value="1"/>
</dbReference>
<sequence>MPYINFSEDDLYRANTANLVSYLESHGQRVKPVGSTYKFIYTDGSGTHDSVTISGGKWYDHKNQRGGYAVKFLQEFLGFSFQESVIELLGGHCDAQTVRPAPREAPKPLQKPFELPEPNSDMRRVFAYLTKQRFIDPQIISHFAHEHKIYEDSKYHNAVFVGMDKSGTARQASVRSTLSFGKTFRITVANSDTKYSFSHFGNDEKLFVFEAPIDMLSFITLYQKDWQQHSYIAMNGVYESAVLKALENRPDLNEIYLCTDNDEGRIEAAERLGDILAEKGYTNIFRLAPLQKDWNEQLKQRYGAEYLPAVPHERRELYLRSVVELNEMKINPNRIAKDLIAVYNSADRVRLAEFSLAASEHFLKIAGVEFPLDMMKNRLTDEYRCYQDKGSVSVKLGKMQNAVKVGLEQLRKPSQTAAELKITARKLYDIADHALRLATEETLAQRAEQKQTSEESPSDEPQFSQVMSC</sequence>
<gene>
    <name evidence="3" type="ORF">ES1_13460</name>
</gene>
<feature type="compositionally biased region" description="Polar residues" evidence="1">
    <location>
        <begin position="459"/>
        <end position="469"/>
    </location>
</feature>
<evidence type="ECO:0000259" key="2">
    <source>
        <dbReference type="Pfam" id="PF13154"/>
    </source>
</evidence>
<reference evidence="3 4" key="1">
    <citation type="submission" date="2010-03" db="EMBL/GenBank/DDBJ databases">
        <title>The genome sequence of Eubacterium siraeum V10Sc8a.</title>
        <authorList>
            <consortium name="metaHIT consortium -- http://www.metahit.eu/"/>
            <person name="Pajon A."/>
            <person name="Turner K."/>
            <person name="Parkhill J."/>
            <person name="Duncan S."/>
            <person name="Flint H."/>
        </authorList>
    </citation>
    <scope>NUCLEOTIDE SEQUENCE [LARGE SCALE GENOMIC DNA]</scope>
    <source>
        <strain evidence="3 4">V10Sc8a</strain>
    </source>
</reference>
<dbReference type="SUPFAM" id="SSF56731">
    <property type="entry name" value="DNA primase core"/>
    <property type="match status" value="1"/>
</dbReference>
<evidence type="ECO:0000313" key="4">
    <source>
        <dbReference type="Proteomes" id="UP000007050"/>
    </source>
</evidence>
<dbReference type="Pfam" id="PF13155">
    <property type="entry name" value="Toprim_2"/>
    <property type="match status" value="1"/>
</dbReference>
<feature type="region of interest" description="Disordered" evidence="1">
    <location>
        <begin position="443"/>
        <end position="469"/>
    </location>
</feature>
<dbReference type="Proteomes" id="UP000007050">
    <property type="component" value="Chromosome"/>
</dbReference>
<dbReference type="Pfam" id="PF13154">
    <property type="entry name" value="DUF3991"/>
    <property type="match status" value="1"/>
</dbReference>
<evidence type="ECO:0000313" key="3">
    <source>
        <dbReference type="EMBL" id="CBL34330.1"/>
    </source>
</evidence>
<dbReference type="CDD" id="cd00188">
    <property type="entry name" value="TOPRIM"/>
    <property type="match status" value="1"/>
</dbReference>
<dbReference type="KEGG" id="esr:ES1_13460"/>
<name>D4MKP7_9FIRM</name>
<dbReference type="HOGENOM" id="CLU_045232_0_0_9"/>
<dbReference type="BioCyc" id="ESIR717961:G136L-1105-MONOMER"/>
<reference evidence="3 4" key="2">
    <citation type="submission" date="2010-03" db="EMBL/GenBank/DDBJ databases">
        <authorList>
            <person name="Pajon A."/>
        </authorList>
    </citation>
    <scope>NUCLEOTIDE SEQUENCE [LARGE SCALE GENOMIC DNA]</scope>
    <source>
        <strain evidence="3 4">V10Sc8a</strain>
    </source>
</reference>
<proteinExistence type="predicted"/>
<dbReference type="AlphaFoldDB" id="D4MKP7"/>
<dbReference type="Gene3D" id="3.40.1360.10">
    <property type="match status" value="1"/>
</dbReference>